<comment type="similarity">
    <text evidence="1">Belongs to the peptidase C14A family.</text>
</comment>
<name>A0AA88TSF1_9TELE</name>
<sequence length="471" mass="52973">MSRLYSTISQITDELSTDECKRVSYLCGALDTDKFSTDPRGMLQSVLCQMRMDYAFLMELILKIKRYDLLREVLSTSKSAVEGLLKNGHSVSEYRVLMADVSEDMDTDDLKSLTFLLRGTLPKQKLENVQNFLDIVVELEKLDQLSSENMDLIEHCLKSIHRVDLAKKISLYQQTVLMIKQGSSPPDRLQFTRRPLPNSSFAISSSSCNAGPVSNFCDKPTAAKKELRGPRSCCKQQEEVYSMQSEPRGVCLIIDCVGTEGDELAQTFKALHFQVIMHKLLCVRNMLSTLREVAHHQSHYNASAFVCCIISRSRSSDLLATDFHDRRLNLNTVRRLFTSDSCQGLAGKPKLFFIQSYDVSEPQRCVSCVGCEDVEGGELETDGPVVLCCRNGIPVDADIFWSHCSTKGQQLEDSNHQSVYLKALRSSLIEGQKRRTNLVDAHMTVRQESLTRWICSRSVPSCSAAMAMVAR</sequence>
<dbReference type="PROSITE" id="PS50168">
    <property type="entry name" value="DED"/>
    <property type="match status" value="2"/>
</dbReference>
<dbReference type="InterPro" id="IPR011029">
    <property type="entry name" value="DEATH-like_dom_sf"/>
</dbReference>
<dbReference type="InterPro" id="IPR029030">
    <property type="entry name" value="Caspase-like_dom_sf"/>
</dbReference>
<proteinExistence type="inferred from homology"/>
<feature type="domain" description="DED" evidence="4">
    <location>
        <begin position="93"/>
        <end position="171"/>
    </location>
</feature>
<dbReference type="Proteomes" id="UP001187343">
    <property type="component" value="Unassembled WGS sequence"/>
</dbReference>
<keyword evidence="3" id="KW-0677">Repeat</keyword>
<dbReference type="InterPro" id="IPR001875">
    <property type="entry name" value="DED_dom"/>
</dbReference>
<evidence type="ECO:0000259" key="5">
    <source>
        <dbReference type="PROSITE" id="PS50208"/>
    </source>
</evidence>
<evidence type="ECO:0000256" key="2">
    <source>
        <dbReference type="ARBA" id="ARBA00022703"/>
    </source>
</evidence>
<gene>
    <name evidence="6" type="ORF">Q8A67_007149</name>
</gene>
<reference evidence="6" key="1">
    <citation type="submission" date="2023-08" db="EMBL/GenBank/DDBJ databases">
        <title>Chromosome-level Genome Assembly of mud carp (Cirrhinus molitorella).</title>
        <authorList>
            <person name="Liu H."/>
        </authorList>
    </citation>
    <scope>NUCLEOTIDE SEQUENCE</scope>
    <source>
        <strain evidence="6">Prfri</strain>
        <tissue evidence="6">Muscle</tissue>
    </source>
</reference>
<dbReference type="SMART" id="SM00115">
    <property type="entry name" value="CASc"/>
    <property type="match status" value="1"/>
</dbReference>
<dbReference type="Gene3D" id="1.10.533.10">
    <property type="entry name" value="Death Domain, Fas"/>
    <property type="match status" value="2"/>
</dbReference>
<protein>
    <recommendedName>
        <fullName evidence="8">CASP8 and FADD-like apoptosis regulator</fullName>
    </recommendedName>
</protein>
<dbReference type="PANTHER" id="PTHR48169:SF3">
    <property type="entry name" value="CASP8 AND FADD LIKE APOPTOSIS REGULATOR"/>
    <property type="match status" value="1"/>
</dbReference>
<feature type="domain" description="Caspase family p20" evidence="5">
    <location>
        <begin position="260"/>
        <end position="356"/>
    </location>
</feature>
<dbReference type="GO" id="GO:0042981">
    <property type="term" value="P:regulation of apoptotic process"/>
    <property type="evidence" value="ECO:0007669"/>
    <property type="project" value="InterPro"/>
</dbReference>
<feature type="domain" description="DED" evidence="4">
    <location>
        <begin position="3"/>
        <end position="75"/>
    </location>
</feature>
<evidence type="ECO:0008006" key="8">
    <source>
        <dbReference type="Google" id="ProtNLM"/>
    </source>
</evidence>
<dbReference type="Pfam" id="PF00656">
    <property type="entry name" value="Peptidase_C14"/>
    <property type="match status" value="1"/>
</dbReference>
<dbReference type="SMART" id="SM00031">
    <property type="entry name" value="DED"/>
    <property type="match status" value="2"/>
</dbReference>
<dbReference type="InterPro" id="IPR011600">
    <property type="entry name" value="Pept_C14_caspase"/>
</dbReference>
<dbReference type="AlphaFoldDB" id="A0AA88TSF1"/>
<dbReference type="EMBL" id="JAUYZG010000006">
    <property type="protein sequence ID" value="KAK2905350.1"/>
    <property type="molecule type" value="Genomic_DNA"/>
</dbReference>
<dbReference type="GO" id="GO:0006508">
    <property type="term" value="P:proteolysis"/>
    <property type="evidence" value="ECO:0007669"/>
    <property type="project" value="InterPro"/>
</dbReference>
<dbReference type="GO" id="GO:0005737">
    <property type="term" value="C:cytoplasm"/>
    <property type="evidence" value="ECO:0007669"/>
    <property type="project" value="UniProtKB-ARBA"/>
</dbReference>
<evidence type="ECO:0000256" key="3">
    <source>
        <dbReference type="ARBA" id="ARBA00022737"/>
    </source>
</evidence>
<evidence type="ECO:0000259" key="4">
    <source>
        <dbReference type="PROSITE" id="PS50168"/>
    </source>
</evidence>
<keyword evidence="2" id="KW-0053">Apoptosis</keyword>
<dbReference type="FunFam" id="1.10.533.10:FF:000016">
    <property type="entry name" value="CASP8 and FADD-like apoptosis regulator"/>
    <property type="match status" value="1"/>
</dbReference>
<dbReference type="PANTHER" id="PTHR48169">
    <property type="entry name" value="DED DOMAIN-CONTAINING PROTEIN"/>
    <property type="match status" value="1"/>
</dbReference>
<dbReference type="GO" id="GO:0004197">
    <property type="term" value="F:cysteine-type endopeptidase activity"/>
    <property type="evidence" value="ECO:0007669"/>
    <property type="project" value="InterPro"/>
</dbReference>
<dbReference type="InterPro" id="IPR001309">
    <property type="entry name" value="Pept_C14_p20"/>
</dbReference>
<dbReference type="InterPro" id="IPR015917">
    <property type="entry name" value="Pept_C14A"/>
</dbReference>
<dbReference type="Gene3D" id="3.40.50.1460">
    <property type="match status" value="2"/>
</dbReference>
<comment type="caution">
    <text evidence="6">The sequence shown here is derived from an EMBL/GenBank/DDBJ whole genome shotgun (WGS) entry which is preliminary data.</text>
</comment>
<dbReference type="GO" id="GO:0006915">
    <property type="term" value="P:apoptotic process"/>
    <property type="evidence" value="ECO:0007669"/>
    <property type="project" value="UniProtKB-KW"/>
</dbReference>
<dbReference type="PROSITE" id="PS50208">
    <property type="entry name" value="CASPASE_P20"/>
    <property type="match status" value="1"/>
</dbReference>
<dbReference type="Pfam" id="PF01335">
    <property type="entry name" value="DED"/>
    <property type="match status" value="1"/>
</dbReference>
<accession>A0AA88TSF1</accession>
<evidence type="ECO:0000256" key="1">
    <source>
        <dbReference type="ARBA" id="ARBA00010134"/>
    </source>
</evidence>
<dbReference type="SUPFAM" id="SSF47986">
    <property type="entry name" value="DEATH domain"/>
    <property type="match status" value="1"/>
</dbReference>
<keyword evidence="7" id="KW-1185">Reference proteome</keyword>
<dbReference type="SUPFAM" id="SSF52129">
    <property type="entry name" value="Caspase-like"/>
    <property type="match status" value="1"/>
</dbReference>
<evidence type="ECO:0000313" key="6">
    <source>
        <dbReference type="EMBL" id="KAK2905350.1"/>
    </source>
</evidence>
<organism evidence="6 7">
    <name type="scientific">Cirrhinus molitorella</name>
    <name type="common">mud carp</name>
    <dbReference type="NCBI Taxonomy" id="172907"/>
    <lineage>
        <taxon>Eukaryota</taxon>
        <taxon>Metazoa</taxon>
        <taxon>Chordata</taxon>
        <taxon>Craniata</taxon>
        <taxon>Vertebrata</taxon>
        <taxon>Euteleostomi</taxon>
        <taxon>Actinopterygii</taxon>
        <taxon>Neopterygii</taxon>
        <taxon>Teleostei</taxon>
        <taxon>Ostariophysi</taxon>
        <taxon>Cypriniformes</taxon>
        <taxon>Cyprinidae</taxon>
        <taxon>Labeoninae</taxon>
        <taxon>Labeonini</taxon>
        <taxon>Cirrhinus</taxon>
    </lineage>
</organism>
<evidence type="ECO:0000313" key="7">
    <source>
        <dbReference type="Proteomes" id="UP001187343"/>
    </source>
</evidence>